<evidence type="ECO:0000313" key="3">
    <source>
        <dbReference type="EMBL" id="GHF50758.1"/>
    </source>
</evidence>
<dbReference type="InterPro" id="IPR000182">
    <property type="entry name" value="GNAT_dom"/>
</dbReference>
<dbReference type="CDD" id="cd04301">
    <property type="entry name" value="NAT_SF"/>
    <property type="match status" value="1"/>
</dbReference>
<evidence type="ECO:0000259" key="2">
    <source>
        <dbReference type="Pfam" id="PF13302"/>
    </source>
</evidence>
<dbReference type="Proteomes" id="UP000658656">
    <property type="component" value="Unassembled WGS sequence"/>
</dbReference>
<dbReference type="AlphaFoldDB" id="A0A8H9IW12"/>
<name>A0A8H9IW12_9PSEU</name>
<proteinExistence type="predicted"/>
<gene>
    <name evidence="3" type="ORF">GCM10017566_24850</name>
</gene>
<feature type="compositionally biased region" description="Basic and acidic residues" evidence="1">
    <location>
        <begin position="132"/>
        <end position="144"/>
    </location>
</feature>
<dbReference type="Gene3D" id="3.40.630.30">
    <property type="match status" value="1"/>
</dbReference>
<evidence type="ECO:0000313" key="4">
    <source>
        <dbReference type="Proteomes" id="UP000658656"/>
    </source>
</evidence>
<keyword evidence="4" id="KW-1185">Reference proteome</keyword>
<protein>
    <recommendedName>
        <fullName evidence="2">N-acetyltransferase domain-containing protein</fullName>
    </recommendedName>
</protein>
<feature type="region of interest" description="Disordered" evidence="1">
    <location>
        <begin position="102"/>
        <end position="152"/>
    </location>
</feature>
<dbReference type="InterPro" id="IPR016181">
    <property type="entry name" value="Acyl_CoA_acyltransferase"/>
</dbReference>
<accession>A0A8H9IW12</accession>
<reference evidence="3" key="2">
    <citation type="submission" date="2020-09" db="EMBL/GenBank/DDBJ databases">
        <authorList>
            <person name="Sun Q."/>
            <person name="Zhou Y."/>
        </authorList>
    </citation>
    <scope>NUCLEOTIDE SEQUENCE</scope>
    <source>
        <strain evidence="3">CGMCC 4.7679</strain>
    </source>
</reference>
<organism evidence="3 4">
    <name type="scientific">Amycolatopsis bartoniae</name>
    <dbReference type="NCBI Taxonomy" id="941986"/>
    <lineage>
        <taxon>Bacteria</taxon>
        <taxon>Bacillati</taxon>
        <taxon>Actinomycetota</taxon>
        <taxon>Actinomycetes</taxon>
        <taxon>Pseudonocardiales</taxon>
        <taxon>Pseudonocardiaceae</taxon>
        <taxon>Amycolatopsis</taxon>
    </lineage>
</organism>
<dbReference type="EMBL" id="BNAV01000003">
    <property type="protein sequence ID" value="GHF50758.1"/>
    <property type="molecule type" value="Genomic_DNA"/>
</dbReference>
<dbReference type="GO" id="GO:0016747">
    <property type="term" value="F:acyltransferase activity, transferring groups other than amino-acyl groups"/>
    <property type="evidence" value="ECO:0007669"/>
    <property type="project" value="InterPro"/>
</dbReference>
<dbReference type="SUPFAM" id="SSF55729">
    <property type="entry name" value="Acyl-CoA N-acyltransferases (Nat)"/>
    <property type="match status" value="1"/>
</dbReference>
<evidence type="ECO:0000256" key="1">
    <source>
        <dbReference type="SAM" id="MobiDB-lite"/>
    </source>
</evidence>
<dbReference type="Pfam" id="PF13302">
    <property type="entry name" value="Acetyltransf_3"/>
    <property type="match status" value="1"/>
</dbReference>
<reference evidence="3" key="1">
    <citation type="journal article" date="2014" name="Int. J. Syst. Evol. Microbiol.">
        <title>Complete genome sequence of Corynebacterium casei LMG S-19264T (=DSM 44701T), isolated from a smear-ripened cheese.</title>
        <authorList>
            <consortium name="US DOE Joint Genome Institute (JGI-PGF)"/>
            <person name="Walter F."/>
            <person name="Albersmeier A."/>
            <person name="Kalinowski J."/>
            <person name="Ruckert C."/>
        </authorList>
    </citation>
    <scope>NUCLEOTIDE SEQUENCE</scope>
    <source>
        <strain evidence="3">CGMCC 4.7679</strain>
    </source>
</reference>
<sequence>MFGHSAAGHTTGADWIAGQLQLQQDNATVTRHFAWAVVRSESDTVIGWTTLANINFYDGGEVEVVIDPAHRCHGYGGLVLTEVIRWAFEELVPTFTIDPHGAWTSDPHADQDPAGRPVDQPRPAANRSASVRPDHDAGVSHGEVHGCPPLLPGNGRCGVNR</sequence>
<comment type="caution">
    <text evidence="3">The sequence shown here is derived from an EMBL/GenBank/DDBJ whole genome shotgun (WGS) entry which is preliminary data.</text>
</comment>
<feature type="domain" description="N-acetyltransferase" evidence="2">
    <location>
        <begin position="14"/>
        <end position="95"/>
    </location>
</feature>